<protein>
    <recommendedName>
        <fullName evidence="5">tRNA-binding domain-containing protein</fullName>
    </recommendedName>
</protein>
<dbReference type="PANTHER" id="PTHR11586:SF33">
    <property type="entry name" value="AMINOACYL TRNA SYNTHASE COMPLEX-INTERACTING MULTIFUNCTIONAL PROTEIN 1"/>
    <property type="match status" value="1"/>
</dbReference>
<feature type="compositionally biased region" description="Basic residues" evidence="4">
    <location>
        <begin position="258"/>
        <end position="270"/>
    </location>
</feature>
<evidence type="ECO:0000259" key="5">
    <source>
        <dbReference type="PROSITE" id="PS50886"/>
    </source>
</evidence>
<dbReference type="SUPFAM" id="SSF50249">
    <property type="entry name" value="Nucleic acid-binding proteins"/>
    <property type="match status" value="1"/>
</dbReference>
<keyword evidence="2 3" id="KW-0694">RNA-binding</keyword>
<feature type="region of interest" description="Disordered" evidence="4">
    <location>
        <begin position="228"/>
        <end position="272"/>
    </location>
</feature>
<feature type="compositionally biased region" description="Low complexity" evidence="4">
    <location>
        <begin position="228"/>
        <end position="237"/>
    </location>
</feature>
<comment type="caution">
    <text evidence="6">The sequence shown here is derived from an EMBL/GenBank/DDBJ whole genome shotgun (WGS) entry which is preliminary data.</text>
</comment>
<proteinExistence type="predicted"/>
<dbReference type="Proteomes" id="UP000323011">
    <property type="component" value="Unassembled WGS sequence"/>
</dbReference>
<evidence type="ECO:0000256" key="1">
    <source>
        <dbReference type="ARBA" id="ARBA00022555"/>
    </source>
</evidence>
<sequence>MAAMRLSVSSNRAGRGLEFLARFLNLSGSVEVAKVAGDATEFKSGADVLTQPASIAKALLGVATPPQTSMLGDSAAIKAQAGHWISQAMREDASGMLKAFDASLALSSFAAGPTFTVADAMMLHSLQADIAEAVRSGSIADFPNVVRWALVAEPTAKAAALDAAALPESLGITEPLLRPAESAKALAELLGNVPVAPVVAATAAPTAAKVAAPPAAPAAAAAAAAAASSAAPSTTPANTGKGGKGGKGDDAAAGKKEKAAKKEKKAKKPAAKAAAADVSPMAECDFRVGRITKCWVHPDADKLFCEDIDCGEASGDRQIASGLVGHYADPSELTGKLVLVAFNLKPRPLAGFKSAGMVLCAATPDKSSVAILEPPEGAVPGERVTVAGHEGEAAAPQRMAKKKILEAAMPDLIVDDGLTATYKGIPLMTSAGPVKISNQIFAGAQIA</sequence>
<feature type="domain" description="TRNA-binding" evidence="5">
    <location>
        <begin position="280"/>
        <end position="385"/>
    </location>
</feature>
<dbReference type="PROSITE" id="PS50886">
    <property type="entry name" value="TRBD"/>
    <property type="match status" value="1"/>
</dbReference>
<dbReference type="InterPro" id="IPR002547">
    <property type="entry name" value="tRNA-bd_dom"/>
</dbReference>
<dbReference type="EMBL" id="VLTN01000008">
    <property type="protein sequence ID" value="KAA0155151.1"/>
    <property type="molecule type" value="Genomic_DNA"/>
</dbReference>
<dbReference type="GO" id="GO:0000049">
    <property type="term" value="F:tRNA binding"/>
    <property type="evidence" value="ECO:0007669"/>
    <property type="project" value="UniProtKB-UniRule"/>
</dbReference>
<dbReference type="SUPFAM" id="SSF47616">
    <property type="entry name" value="GST C-terminal domain-like"/>
    <property type="match status" value="1"/>
</dbReference>
<evidence type="ECO:0000256" key="3">
    <source>
        <dbReference type="PROSITE-ProRule" id="PRU00209"/>
    </source>
</evidence>
<reference evidence="6" key="1">
    <citation type="submission" date="2019-07" db="EMBL/GenBank/DDBJ databases">
        <title>Genomes of Cafeteria roenbergensis.</title>
        <authorList>
            <person name="Fischer M.G."/>
            <person name="Hackl T."/>
            <person name="Roman M."/>
        </authorList>
    </citation>
    <scope>NUCLEOTIDE SEQUENCE [LARGE SCALE GENOMIC DNA]</scope>
    <source>
        <strain evidence="6">BVI</strain>
    </source>
</reference>
<dbReference type="InterPro" id="IPR051270">
    <property type="entry name" value="Tyrosine-tRNA_ligase_regulator"/>
</dbReference>
<evidence type="ECO:0000313" key="6">
    <source>
        <dbReference type="EMBL" id="KAA0155151.1"/>
    </source>
</evidence>
<keyword evidence="1 3" id="KW-0820">tRNA-binding</keyword>
<evidence type="ECO:0000256" key="2">
    <source>
        <dbReference type="ARBA" id="ARBA00022884"/>
    </source>
</evidence>
<dbReference type="InterPro" id="IPR036282">
    <property type="entry name" value="Glutathione-S-Trfase_C_sf"/>
</dbReference>
<organism evidence="6 7">
    <name type="scientific">Cafeteria roenbergensis</name>
    <name type="common">Marine flagellate</name>
    <dbReference type="NCBI Taxonomy" id="33653"/>
    <lineage>
        <taxon>Eukaryota</taxon>
        <taxon>Sar</taxon>
        <taxon>Stramenopiles</taxon>
        <taxon>Bigyra</taxon>
        <taxon>Opalozoa</taxon>
        <taxon>Bicosoecida</taxon>
        <taxon>Cafeteriaceae</taxon>
        <taxon>Cafeteria</taxon>
    </lineage>
</organism>
<accession>A0A5A8CTP2</accession>
<dbReference type="Gene3D" id="1.20.1050.130">
    <property type="match status" value="1"/>
</dbReference>
<dbReference type="Gene3D" id="2.40.50.140">
    <property type="entry name" value="Nucleic acid-binding proteins"/>
    <property type="match status" value="1"/>
</dbReference>
<feature type="compositionally biased region" description="Basic and acidic residues" evidence="4">
    <location>
        <begin position="246"/>
        <end position="257"/>
    </location>
</feature>
<dbReference type="Pfam" id="PF01588">
    <property type="entry name" value="tRNA_bind"/>
    <property type="match status" value="1"/>
</dbReference>
<gene>
    <name evidence="6" type="ORF">FNF29_01902</name>
</gene>
<keyword evidence="7" id="KW-1185">Reference proteome</keyword>
<dbReference type="CDD" id="cd02799">
    <property type="entry name" value="tRNA_bind_EMAP-II_like"/>
    <property type="match status" value="1"/>
</dbReference>
<evidence type="ECO:0000256" key="4">
    <source>
        <dbReference type="SAM" id="MobiDB-lite"/>
    </source>
</evidence>
<dbReference type="AlphaFoldDB" id="A0A5A8CTP2"/>
<name>A0A5A8CTP2_CAFRO</name>
<dbReference type="InterPro" id="IPR012340">
    <property type="entry name" value="NA-bd_OB-fold"/>
</dbReference>
<evidence type="ECO:0000313" key="7">
    <source>
        <dbReference type="Proteomes" id="UP000323011"/>
    </source>
</evidence>
<dbReference type="PANTHER" id="PTHR11586">
    <property type="entry name" value="TRNA-AMINOACYLATION COFACTOR ARC1 FAMILY MEMBER"/>
    <property type="match status" value="1"/>
</dbReference>